<feature type="domain" description="Type I restriction modification DNA specificity" evidence="4">
    <location>
        <begin position="2"/>
        <end position="104"/>
    </location>
</feature>
<dbReference type="PANTHER" id="PTHR30408:SF12">
    <property type="entry name" value="TYPE I RESTRICTION ENZYME MJAVIII SPECIFICITY SUBUNIT"/>
    <property type="match status" value="1"/>
</dbReference>
<dbReference type="AlphaFoldDB" id="A0A0C7G4Y0"/>
<dbReference type="Proteomes" id="UP000049127">
    <property type="component" value="Unassembled WGS sequence"/>
</dbReference>
<dbReference type="GO" id="GO:0009307">
    <property type="term" value="P:DNA restriction-modification system"/>
    <property type="evidence" value="ECO:0007669"/>
    <property type="project" value="UniProtKB-KW"/>
</dbReference>
<organism evidence="5 6">
    <name type="scientific">Paraclostridium sordellii</name>
    <name type="common">Clostridium sordellii</name>
    <dbReference type="NCBI Taxonomy" id="1505"/>
    <lineage>
        <taxon>Bacteria</taxon>
        <taxon>Bacillati</taxon>
        <taxon>Bacillota</taxon>
        <taxon>Clostridia</taxon>
        <taxon>Peptostreptococcales</taxon>
        <taxon>Peptostreptococcaceae</taxon>
        <taxon>Paraclostridium</taxon>
    </lineage>
</organism>
<comment type="similarity">
    <text evidence="1">Belongs to the type-I restriction system S methylase family.</text>
</comment>
<evidence type="ECO:0000256" key="3">
    <source>
        <dbReference type="ARBA" id="ARBA00023125"/>
    </source>
</evidence>
<dbReference type="OrthoDB" id="9811611at2"/>
<protein>
    <submittedName>
        <fullName evidence="5">Restriction endonuclease S subunit</fullName>
    </submittedName>
</protein>
<gene>
    <name evidence="5" type="ORF">R28058_11911</name>
</gene>
<evidence type="ECO:0000259" key="4">
    <source>
        <dbReference type="Pfam" id="PF01420"/>
    </source>
</evidence>
<evidence type="ECO:0000313" key="5">
    <source>
        <dbReference type="EMBL" id="CEQ03458.1"/>
    </source>
</evidence>
<dbReference type="Pfam" id="PF01420">
    <property type="entry name" value="Methylase_S"/>
    <property type="match status" value="2"/>
</dbReference>
<dbReference type="EMBL" id="CEKZ01000003">
    <property type="protein sequence ID" value="CEQ03458.1"/>
    <property type="molecule type" value="Genomic_DNA"/>
</dbReference>
<reference evidence="5 6" key="1">
    <citation type="submission" date="2015-01" db="EMBL/GenBank/DDBJ databases">
        <authorList>
            <person name="Aslett A.Martin."/>
            <person name="De Silva Nishadi"/>
        </authorList>
    </citation>
    <scope>NUCLEOTIDE SEQUENCE [LARGE SCALE GENOMIC DNA]</scope>
    <source>
        <strain evidence="5 6">R28058</strain>
    </source>
</reference>
<keyword evidence="5" id="KW-0378">Hydrolase</keyword>
<dbReference type="Gene3D" id="3.90.220.20">
    <property type="entry name" value="DNA methylase specificity domains"/>
    <property type="match status" value="2"/>
</dbReference>
<sequence length="265" mass="29546">MLLPKDTVVLSRDATVGKIGIMGCEMATSQHFINYVCGKDLNNIYLYYDFFSKKGLFERIGIGSTIKTIGLDFFKKLNIIVPPLKEQEKIADILSTVDGQIDDTEMLIEKCQGLKKGLMQRLLTKGIGHTEFKKTEVGEIPVDWEVKKLEDVSYITMGQSPSSDSYNDKGIGVPFFQGNSEFGNIYPTVKKWCSEPKKIAEPLDILISVRAPVGAVNINNDRACIGRGLASIRQSNKINYMYLYYVLSISQDILNSSAQGAHLQL</sequence>
<evidence type="ECO:0000256" key="1">
    <source>
        <dbReference type="ARBA" id="ARBA00010923"/>
    </source>
</evidence>
<dbReference type="GO" id="GO:0003677">
    <property type="term" value="F:DNA binding"/>
    <property type="evidence" value="ECO:0007669"/>
    <property type="project" value="UniProtKB-KW"/>
</dbReference>
<keyword evidence="3" id="KW-0238">DNA-binding</keyword>
<feature type="domain" description="Type I restriction modification DNA specificity" evidence="4">
    <location>
        <begin position="141"/>
        <end position="262"/>
    </location>
</feature>
<keyword evidence="5" id="KW-0540">Nuclease</keyword>
<evidence type="ECO:0000313" key="6">
    <source>
        <dbReference type="Proteomes" id="UP000049127"/>
    </source>
</evidence>
<dbReference type="PANTHER" id="PTHR30408">
    <property type="entry name" value="TYPE-1 RESTRICTION ENZYME ECOKI SPECIFICITY PROTEIN"/>
    <property type="match status" value="1"/>
</dbReference>
<evidence type="ECO:0000256" key="2">
    <source>
        <dbReference type="ARBA" id="ARBA00022747"/>
    </source>
</evidence>
<proteinExistence type="inferred from homology"/>
<name>A0A0C7G4Y0_PARSO</name>
<keyword evidence="5" id="KW-0255">Endonuclease</keyword>
<dbReference type="InterPro" id="IPR044946">
    <property type="entry name" value="Restrct_endonuc_typeI_TRD_sf"/>
</dbReference>
<keyword evidence="2" id="KW-0680">Restriction system</keyword>
<dbReference type="SUPFAM" id="SSF116734">
    <property type="entry name" value="DNA methylase specificity domain"/>
    <property type="match status" value="2"/>
</dbReference>
<dbReference type="InterPro" id="IPR000055">
    <property type="entry name" value="Restrct_endonuc_typeI_TRD"/>
</dbReference>
<accession>A0A0C7G4Y0</accession>
<dbReference type="GO" id="GO:0004519">
    <property type="term" value="F:endonuclease activity"/>
    <property type="evidence" value="ECO:0007669"/>
    <property type="project" value="UniProtKB-KW"/>
</dbReference>
<dbReference type="InterPro" id="IPR052021">
    <property type="entry name" value="Type-I_RS_S_subunit"/>
</dbReference>